<keyword evidence="2" id="KW-1185">Reference proteome</keyword>
<reference evidence="1" key="1">
    <citation type="journal article" date="2023" name="Science">
        <title>Genome structures resolve the early diversification of teleost fishes.</title>
        <authorList>
            <person name="Parey E."/>
            <person name="Louis A."/>
            <person name="Montfort J."/>
            <person name="Bouchez O."/>
            <person name="Roques C."/>
            <person name="Iampietro C."/>
            <person name="Lluch J."/>
            <person name="Castinel A."/>
            <person name="Donnadieu C."/>
            <person name="Desvignes T."/>
            <person name="Floi Bucao C."/>
            <person name="Jouanno E."/>
            <person name="Wen M."/>
            <person name="Mejri S."/>
            <person name="Dirks R."/>
            <person name="Jansen H."/>
            <person name="Henkel C."/>
            <person name="Chen W.J."/>
            <person name="Zahm M."/>
            <person name="Cabau C."/>
            <person name="Klopp C."/>
            <person name="Thompson A.W."/>
            <person name="Robinson-Rechavi M."/>
            <person name="Braasch I."/>
            <person name="Lecointre G."/>
            <person name="Bobe J."/>
            <person name="Postlethwait J.H."/>
            <person name="Berthelot C."/>
            <person name="Roest Crollius H."/>
            <person name="Guiguen Y."/>
        </authorList>
    </citation>
    <scope>NUCLEOTIDE SEQUENCE</scope>
    <source>
        <strain evidence="1">Concon-B</strain>
    </source>
</reference>
<comment type="caution">
    <text evidence="1">The sequence shown here is derived from an EMBL/GenBank/DDBJ whole genome shotgun (WGS) entry which is preliminary data.</text>
</comment>
<evidence type="ECO:0000313" key="2">
    <source>
        <dbReference type="Proteomes" id="UP001152803"/>
    </source>
</evidence>
<dbReference type="EMBL" id="JAFJMO010000010">
    <property type="protein sequence ID" value="KAJ8265579.1"/>
    <property type="molecule type" value="Genomic_DNA"/>
</dbReference>
<dbReference type="Proteomes" id="UP001152803">
    <property type="component" value="Unassembled WGS sequence"/>
</dbReference>
<sequence length="127" mass="14552">MTADGRWKKARQRMFNFTLEKVEMVSSHIPSHGNVKLQAEAKTHPDKASFEIRITLPRGCGWPCFSELSSPNDPFQTRPWSKNMGAAFSWHGLQRNRLIDDQLILLTTLQLPRVPLAYVYMHLSGSQ</sequence>
<accession>A0A9Q1HVM1</accession>
<gene>
    <name evidence="1" type="ORF">COCON_G00146780</name>
</gene>
<name>A0A9Q1HVM1_CONCO</name>
<organism evidence="1 2">
    <name type="scientific">Conger conger</name>
    <name type="common">Conger eel</name>
    <name type="synonym">Muraena conger</name>
    <dbReference type="NCBI Taxonomy" id="82655"/>
    <lineage>
        <taxon>Eukaryota</taxon>
        <taxon>Metazoa</taxon>
        <taxon>Chordata</taxon>
        <taxon>Craniata</taxon>
        <taxon>Vertebrata</taxon>
        <taxon>Euteleostomi</taxon>
        <taxon>Actinopterygii</taxon>
        <taxon>Neopterygii</taxon>
        <taxon>Teleostei</taxon>
        <taxon>Anguilliformes</taxon>
        <taxon>Congridae</taxon>
        <taxon>Conger</taxon>
    </lineage>
</organism>
<evidence type="ECO:0000313" key="1">
    <source>
        <dbReference type="EMBL" id="KAJ8265579.1"/>
    </source>
</evidence>
<dbReference type="AlphaFoldDB" id="A0A9Q1HVM1"/>
<proteinExistence type="predicted"/>
<protein>
    <submittedName>
        <fullName evidence="1">Uncharacterized protein</fullName>
    </submittedName>
</protein>